<comment type="subcellular location">
    <subcellularLocation>
        <location evidence="9">Cell membrane</location>
        <topology evidence="9">Multi-pass membrane protein</topology>
    </subcellularLocation>
</comment>
<sequence>MRNEESAMKTLIMSTGLRWLWLVMLVLIIDLFSKYCILQNFSLGKTKALLPCLNLHYVRNYGAAFSLFGDCSGWQRWVFASISIGVCGLLLLMMYRMSAKKKIKNIACSLIIGGALGNLYDRIYHGFIIDMIDFYTGVWHFATFNFADCTICFGAILMIFERKRPFKSINY</sequence>
<comment type="pathway">
    <text evidence="9">Protein modification; lipoprotein biosynthesis (signal peptide cleavage).</text>
</comment>
<proteinExistence type="inferred from homology"/>
<comment type="function">
    <text evidence="9 10">This protein specifically catalyzes the removal of signal peptides from prolipoproteins.</text>
</comment>
<dbReference type="EC" id="3.4.23.36" evidence="9"/>
<dbReference type="UniPathway" id="UPA00665"/>
<evidence type="ECO:0000256" key="9">
    <source>
        <dbReference type="HAMAP-Rule" id="MF_00161"/>
    </source>
</evidence>
<keyword evidence="5 9" id="KW-0064">Aspartyl protease</keyword>
<feature type="transmembrane region" description="Helical" evidence="9">
    <location>
        <begin position="20"/>
        <end position="41"/>
    </location>
</feature>
<keyword evidence="3 9" id="KW-0645">Protease</keyword>
<dbReference type="PANTHER" id="PTHR33695">
    <property type="entry name" value="LIPOPROTEIN SIGNAL PEPTIDASE"/>
    <property type="match status" value="1"/>
</dbReference>
<reference evidence="12" key="1">
    <citation type="submission" date="2020-10" db="EMBL/GenBank/DDBJ databases">
        <authorList>
            <person name="Szabo G."/>
        </authorList>
    </citation>
    <scope>NUCLEOTIDE SEQUENCE</scope>
    <source>
        <strain evidence="12">PROFFT</strain>
    </source>
</reference>
<dbReference type="AlphaFoldDB" id="A0A8E4EZ60"/>
<dbReference type="GO" id="GO:0006508">
    <property type="term" value="P:proteolysis"/>
    <property type="evidence" value="ECO:0007669"/>
    <property type="project" value="UniProtKB-KW"/>
</dbReference>
<evidence type="ECO:0000256" key="6">
    <source>
        <dbReference type="ARBA" id="ARBA00022801"/>
    </source>
</evidence>
<feature type="transmembrane region" description="Helical" evidence="9">
    <location>
        <begin position="137"/>
        <end position="160"/>
    </location>
</feature>
<keyword evidence="2 9" id="KW-1003">Cell membrane</keyword>
<keyword evidence="4 9" id="KW-0812">Transmembrane</keyword>
<dbReference type="Proteomes" id="UP000683585">
    <property type="component" value="Chromosome"/>
</dbReference>
<keyword evidence="7 9" id="KW-1133">Transmembrane helix</keyword>
<dbReference type="KEGG" id="ptf:PROFFT_A_06410"/>
<feature type="active site" evidence="9">
    <location>
        <position position="130"/>
    </location>
</feature>
<name>A0A8E4EZ60_9ENTR</name>
<comment type="catalytic activity">
    <reaction evidence="9 10">
        <text>Release of signal peptides from bacterial membrane prolipoproteins. Hydrolyzes -Xaa-Yaa-Zaa-|-(S,diacylglyceryl)Cys-, in which Xaa is hydrophobic (preferably Leu), and Yaa (Ala or Ser) and Zaa (Gly or Ala) have small, neutral side chains.</text>
        <dbReference type="EC" id="3.4.23.36"/>
    </reaction>
</comment>
<keyword evidence="6 9" id="KW-0378">Hydrolase</keyword>
<accession>A0A8E4EZ60</accession>
<dbReference type="PRINTS" id="PR00781">
    <property type="entry name" value="LIPOSIGPTASE"/>
</dbReference>
<dbReference type="NCBIfam" id="TIGR00077">
    <property type="entry name" value="lspA"/>
    <property type="match status" value="1"/>
</dbReference>
<dbReference type="EMBL" id="LR890047">
    <property type="protein sequence ID" value="CAD6512690.1"/>
    <property type="molecule type" value="Genomic_DNA"/>
</dbReference>
<dbReference type="PROSITE" id="PS00855">
    <property type="entry name" value="SPASE_II"/>
    <property type="match status" value="1"/>
</dbReference>
<evidence type="ECO:0000256" key="5">
    <source>
        <dbReference type="ARBA" id="ARBA00022750"/>
    </source>
</evidence>
<evidence type="ECO:0000256" key="4">
    <source>
        <dbReference type="ARBA" id="ARBA00022692"/>
    </source>
</evidence>
<gene>
    <name evidence="9 12" type="primary">lspA</name>
    <name evidence="12" type="ORF">PROFFT_A_06410</name>
</gene>
<comment type="similarity">
    <text evidence="1 9 11">Belongs to the peptidase A8 family.</text>
</comment>
<keyword evidence="13" id="KW-1185">Reference proteome</keyword>
<dbReference type="Pfam" id="PF01252">
    <property type="entry name" value="Peptidase_A8"/>
    <property type="match status" value="1"/>
</dbReference>
<dbReference type="GO" id="GO:0005886">
    <property type="term" value="C:plasma membrane"/>
    <property type="evidence" value="ECO:0007669"/>
    <property type="project" value="UniProtKB-SubCell"/>
</dbReference>
<dbReference type="InterPro" id="IPR001872">
    <property type="entry name" value="Peptidase_A8"/>
</dbReference>
<protein>
    <recommendedName>
        <fullName evidence="9">Lipoprotein signal peptidase</fullName>
        <ecNumber evidence="9">3.4.23.36</ecNumber>
    </recommendedName>
    <alternativeName>
        <fullName evidence="9">Prolipoprotein signal peptidase</fullName>
    </alternativeName>
    <alternativeName>
        <fullName evidence="9">Signal peptidase II</fullName>
        <shortName evidence="9">SPase II</shortName>
    </alternativeName>
</protein>
<feature type="transmembrane region" description="Helical" evidence="9">
    <location>
        <begin position="77"/>
        <end position="95"/>
    </location>
</feature>
<evidence type="ECO:0000256" key="10">
    <source>
        <dbReference type="RuleBase" id="RU000594"/>
    </source>
</evidence>
<evidence type="ECO:0000256" key="3">
    <source>
        <dbReference type="ARBA" id="ARBA00022670"/>
    </source>
</evidence>
<dbReference type="GO" id="GO:0004190">
    <property type="term" value="F:aspartic-type endopeptidase activity"/>
    <property type="evidence" value="ECO:0007669"/>
    <property type="project" value="UniProtKB-UniRule"/>
</dbReference>
<dbReference type="PANTHER" id="PTHR33695:SF1">
    <property type="entry name" value="LIPOPROTEIN SIGNAL PEPTIDASE"/>
    <property type="match status" value="1"/>
</dbReference>
<evidence type="ECO:0000256" key="7">
    <source>
        <dbReference type="ARBA" id="ARBA00022989"/>
    </source>
</evidence>
<organism evidence="12 13">
    <name type="scientific">Candidatus Profftia tarda</name>
    <dbReference type="NCBI Taxonomy" id="1177216"/>
    <lineage>
        <taxon>Bacteria</taxon>
        <taxon>Pseudomonadati</taxon>
        <taxon>Pseudomonadota</taxon>
        <taxon>Gammaproteobacteria</taxon>
        <taxon>Enterobacterales</taxon>
        <taxon>Enterobacteriaceae</taxon>
        <taxon>Candidatus Profftia</taxon>
    </lineage>
</organism>
<feature type="transmembrane region" description="Helical" evidence="9">
    <location>
        <begin position="107"/>
        <end position="125"/>
    </location>
</feature>
<evidence type="ECO:0000256" key="2">
    <source>
        <dbReference type="ARBA" id="ARBA00022475"/>
    </source>
</evidence>
<evidence type="ECO:0000313" key="12">
    <source>
        <dbReference type="EMBL" id="CAD6512690.1"/>
    </source>
</evidence>
<evidence type="ECO:0000256" key="8">
    <source>
        <dbReference type="ARBA" id="ARBA00023136"/>
    </source>
</evidence>
<keyword evidence="12" id="KW-0449">Lipoprotein</keyword>
<evidence type="ECO:0000313" key="13">
    <source>
        <dbReference type="Proteomes" id="UP000683585"/>
    </source>
</evidence>
<evidence type="ECO:0000256" key="1">
    <source>
        <dbReference type="ARBA" id="ARBA00006139"/>
    </source>
</evidence>
<keyword evidence="8 9" id="KW-0472">Membrane</keyword>
<dbReference type="HAMAP" id="MF_00161">
    <property type="entry name" value="LspA"/>
    <property type="match status" value="1"/>
</dbReference>
<feature type="active site" evidence="9">
    <location>
        <position position="148"/>
    </location>
</feature>
<evidence type="ECO:0000256" key="11">
    <source>
        <dbReference type="RuleBase" id="RU004181"/>
    </source>
</evidence>